<proteinExistence type="predicted"/>
<accession>A0A0F9F1S1</accession>
<sequence>MRIDKFIDFSQEVEIELSSDDISLILREDPESLNAILSNLNSVATFLKGVPSERIGELSDWQREVIAAFLTSQANRYKEATP</sequence>
<reference evidence="1" key="1">
    <citation type="journal article" date="2015" name="Nature">
        <title>Complex archaea that bridge the gap between prokaryotes and eukaryotes.</title>
        <authorList>
            <person name="Spang A."/>
            <person name="Saw J.H."/>
            <person name="Jorgensen S.L."/>
            <person name="Zaremba-Niedzwiedzka K."/>
            <person name="Martijn J."/>
            <person name="Lind A.E."/>
            <person name="van Eijk R."/>
            <person name="Schleper C."/>
            <person name="Guy L."/>
            <person name="Ettema T.J."/>
        </authorList>
    </citation>
    <scope>NUCLEOTIDE SEQUENCE</scope>
</reference>
<evidence type="ECO:0000313" key="1">
    <source>
        <dbReference type="EMBL" id="KKL45017.1"/>
    </source>
</evidence>
<name>A0A0F9F1S1_9ZZZZ</name>
<gene>
    <name evidence="1" type="ORF">LCGC14_2359870</name>
</gene>
<dbReference type="EMBL" id="LAZR01034540">
    <property type="protein sequence ID" value="KKL45017.1"/>
    <property type="molecule type" value="Genomic_DNA"/>
</dbReference>
<organism evidence="1">
    <name type="scientific">marine sediment metagenome</name>
    <dbReference type="NCBI Taxonomy" id="412755"/>
    <lineage>
        <taxon>unclassified sequences</taxon>
        <taxon>metagenomes</taxon>
        <taxon>ecological metagenomes</taxon>
    </lineage>
</organism>
<comment type="caution">
    <text evidence="1">The sequence shown here is derived from an EMBL/GenBank/DDBJ whole genome shotgun (WGS) entry which is preliminary data.</text>
</comment>
<dbReference type="AlphaFoldDB" id="A0A0F9F1S1"/>
<protein>
    <submittedName>
        <fullName evidence="1">Uncharacterized protein</fullName>
    </submittedName>
</protein>